<evidence type="ECO:0000256" key="5">
    <source>
        <dbReference type="SAM" id="Phobius"/>
    </source>
</evidence>
<dbReference type="InterPro" id="IPR006977">
    <property type="entry name" value="Yip1_dom"/>
</dbReference>
<feature type="transmembrane region" description="Helical" evidence="5">
    <location>
        <begin position="144"/>
        <end position="165"/>
    </location>
</feature>
<evidence type="ECO:0000259" key="6">
    <source>
        <dbReference type="Pfam" id="PF04893"/>
    </source>
</evidence>
<dbReference type="OrthoDB" id="7688451at2"/>
<evidence type="ECO:0000313" key="8">
    <source>
        <dbReference type="Proteomes" id="UP000219050"/>
    </source>
</evidence>
<keyword evidence="2 5" id="KW-0812">Transmembrane</keyword>
<feature type="transmembrane region" description="Helical" evidence="5">
    <location>
        <begin position="172"/>
        <end position="200"/>
    </location>
</feature>
<reference evidence="7 8" key="1">
    <citation type="submission" date="2017-05" db="EMBL/GenBank/DDBJ databases">
        <title>Comparative genomic and metabolic analysis of manganese-oxidizing mechanisms in Celeribater manganoxidans DY25T: its adaption to the environment of polymetallic nodule.</title>
        <authorList>
            <person name="Wang X."/>
        </authorList>
    </citation>
    <scope>NUCLEOTIDE SEQUENCE [LARGE SCALE GENOMIC DNA]</scope>
    <source>
        <strain evidence="7 8">DY25</strain>
    </source>
</reference>
<proteinExistence type="predicted"/>
<name>A0A291LYS5_9RHOB</name>
<dbReference type="AlphaFoldDB" id="A0A291LYS5"/>
<dbReference type="KEGG" id="cmag:CBW24_07470"/>
<evidence type="ECO:0000313" key="7">
    <source>
        <dbReference type="EMBL" id="ATI41852.1"/>
    </source>
</evidence>
<dbReference type="Pfam" id="PF04893">
    <property type="entry name" value="Yip1"/>
    <property type="match status" value="1"/>
</dbReference>
<gene>
    <name evidence="7" type="ORF">CBW24_07470</name>
</gene>
<evidence type="ECO:0000256" key="3">
    <source>
        <dbReference type="ARBA" id="ARBA00022989"/>
    </source>
</evidence>
<accession>A0A291LYS5</accession>
<keyword evidence="8" id="KW-1185">Reference proteome</keyword>
<comment type="subcellular location">
    <subcellularLocation>
        <location evidence="1">Membrane</location>
        <topology evidence="1">Multi-pass membrane protein</topology>
    </subcellularLocation>
</comment>
<protein>
    <recommendedName>
        <fullName evidence="6">Yip1 domain-containing protein</fullName>
    </recommendedName>
</protein>
<organism evidence="7 8">
    <name type="scientific">Pacificitalea manganoxidans</name>
    <dbReference type="NCBI Taxonomy" id="1411902"/>
    <lineage>
        <taxon>Bacteria</taxon>
        <taxon>Pseudomonadati</taxon>
        <taxon>Pseudomonadota</taxon>
        <taxon>Alphaproteobacteria</taxon>
        <taxon>Rhodobacterales</taxon>
        <taxon>Paracoccaceae</taxon>
        <taxon>Pacificitalea</taxon>
    </lineage>
</organism>
<dbReference type="RefSeq" id="WP_088663959.1">
    <property type="nucleotide sequence ID" value="NZ_CP021404.1"/>
</dbReference>
<evidence type="ECO:0000256" key="1">
    <source>
        <dbReference type="ARBA" id="ARBA00004141"/>
    </source>
</evidence>
<feature type="transmembrane region" description="Helical" evidence="5">
    <location>
        <begin position="34"/>
        <end position="56"/>
    </location>
</feature>
<keyword evidence="4 5" id="KW-0472">Membrane</keyword>
<dbReference type="GO" id="GO:0016020">
    <property type="term" value="C:membrane"/>
    <property type="evidence" value="ECO:0007669"/>
    <property type="project" value="UniProtKB-SubCell"/>
</dbReference>
<feature type="transmembrane region" description="Helical" evidence="5">
    <location>
        <begin position="76"/>
        <end position="100"/>
    </location>
</feature>
<evidence type="ECO:0000256" key="2">
    <source>
        <dbReference type="ARBA" id="ARBA00022692"/>
    </source>
</evidence>
<dbReference type="EMBL" id="CP021404">
    <property type="protein sequence ID" value="ATI41852.1"/>
    <property type="molecule type" value="Genomic_DNA"/>
</dbReference>
<feature type="domain" description="Yip1" evidence="6">
    <location>
        <begin position="14"/>
        <end position="188"/>
    </location>
</feature>
<sequence>MTELPRLRDLIALTLRSPRQAAGHLIALNLSRGILWQALLLVVILSVLAAQVSVLVSFGTLSPMLDTGEGMISPLFASPLVLGLMQGVLLLISILATYWIGRAMGGTGSFEAVQVTVCWLQFMMLCLQLVQILLSLLIPPLGAMIGMAGIVVFFWLFTQFVTVVHGFRNPGLVFLAILLSLTGFVLGVSILMASLGITFMGEIPDV</sequence>
<evidence type="ECO:0000256" key="4">
    <source>
        <dbReference type="ARBA" id="ARBA00023136"/>
    </source>
</evidence>
<feature type="transmembrane region" description="Helical" evidence="5">
    <location>
        <begin position="112"/>
        <end position="138"/>
    </location>
</feature>
<keyword evidence="3 5" id="KW-1133">Transmembrane helix</keyword>
<dbReference type="Proteomes" id="UP000219050">
    <property type="component" value="Chromosome"/>
</dbReference>